<comment type="caution">
    <text evidence="1">The sequence shown here is derived from an EMBL/GenBank/DDBJ whole genome shotgun (WGS) entry which is preliminary data.</text>
</comment>
<keyword evidence="2" id="KW-1185">Reference proteome</keyword>
<reference evidence="1 2" key="2">
    <citation type="journal article" date="2021" name="Genomics">
        <title>High-quality reference genome for Clonorchis sinensis.</title>
        <authorList>
            <person name="Young N.D."/>
            <person name="Stroehlein A.J."/>
            <person name="Kinkar L."/>
            <person name="Wang T."/>
            <person name="Sohn W.M."/>
            <person name="Chang B.C.H."/>
            <person name="Kaur P."/>
            <person name="Weisz D."/>
            <person name="Dudchenko O."/>
            <person name="Aiden E.L."/>
            <person name="Korhonen P.K."/>
            <person name="Gasser R.B."/>
        </authorList>
    </citation>
    <scope>NUCLEOTIDE SEQUENCE [LARGE SCALE GENOMIC DNA]</scope>
    <source>
        <strain evidence="1">Cs-k2</strain>
    </source>
</reference>
<reference evidence="1 2" key="1">
    <citation type="journal article" date="2018" name="Biotechnol. Adv.">
        <title>Improved genomic resources and new bioinformatic workflow for the carcinogenic parasite Clonorchis sinensis: Biotechnological implications.</title>
        <authorList>
            <person name="Wang D."/>
            <person name="Korhonen P.K."/>
            <person name="Gasser R.B."/>
            <person name="Young N.D."/>
        </authorList>
    </citation>
    <scope>NUCLEOTIDE SEQUENCE [LARGE SCALE GENOMIC DNA]</scope>
    <source>
        <strain evidence="1">Cs-k2</strain>
    </source>
</reference>
<dbReference type="AlphaFoldDB" id="A0A8T1LUQ6"/>
<proteinExistence type="predicted"/>
<feature type="non-terminal residue" evidence="1">
    <location>
        <position position="91"/>
    </location>
</feature>
<dbReference type="EMBL" id="NIRI02000077">
    <property type="protein sequence ID" value="KAG5441267.1"/>
    <property type="molecule type" value="Genomic_DNA"/>
</dbReference>
<evidence type="ECO:0000313" key="1">
    <source>
        <dbReference type="EMBL" id="KAG5441267.1"/>
    </source>
</evidence>
<dbReference type="Proteomes" id="UP000286415">
    <property type="component" value="Unassembled WGS sequence"/>
</dbReference>
<accession>A0A8T1LUQ6</accession>
<organism evidence="1 2">
    <name type="scientific">Clonorchis sinensis</name>
    <name type="common">Chinese liver fluke</name>
    <dbReference type="NCBI Taxonomy" id="79923"/>
    <lineage>
        <taxon>Eukaryota</taxon>
        <taxon>Metazoa</taxon>
        <taxon>Spiralia</taxon>
        <taxon>Lophotrochozoa</taxon>
        <taxon>Platyhelminthes</taxon>
        <taxon>Trematoda</taxon>
        <taxon>Digenea</taxon>
        <taxon>Opisthorchiida</taxon>
        <taxon>Opisthorchiata</taxon>
        <taxon>Opisthorchiidae</taxon>
        <taxon>Clonorchis</taxon>
    </lineage>
</organism>
<evidence type="ECO:0000313" key="2">
    <source>
        <dbReference type="Proteomes" id="UP000286415"/>
    </source>
</evidence>
<protein>
    <submittedName>
        <fullName evidence="1">Uncharacterized protein</fullName>
    </submittedName>
</protein>
<gene>
    <name evidence="1" type="ORF">CSKR_202125</name>
</gene>
<name>A0A8T1LUQ6_CLOSI</name>
<sequence length="91" mass="10301">MLLYYVDQLCSDESDGPEKVVQEHPQALGRSHQGLIIKVSGYLKLVLVVVGHRLALFIACFVTNIPNKMLWREEDNPCYEIEPNPGIPTLH</sequence>